<dbReference type="InterPro" id="IPR046947">
    <property type="entry name" value="LytR-like"/>
</dbReference>
<dbReference type="InterPro" id="IPR011006">
    <property type="entry name" value="CheY-like_superfamily"/>
</dbReference>
<proteinExistence type="predicted"/>
<reference evidence="5" key="1">
    <citation type="submission" date="2023-07" db="EMBL/GenBank/DDBJ databases">
        <title>Dyadobacter sp. nov 'subterranea' isolated from contaminted grondwater.</title>
        <authorList>
            <person name="Szabo I."/>
            <person name="Al-Omari J."/>
            <person name="Szerdahelyi S.G."/>
            <person name="Rado J."/>
        </authorList>
    </citation>
    <scope>NUCLEOTIDE SEQUENCE [LARGE SCALE GENOMIC DNA]</scope>
    <source>
        <strain evidence="5">UP-52</strain>
    </source>
</reference>
<dbReference type="Pfam" id="PF04397">
    <property type="entry name" value="LytTR"/>
    <property type="match status" value="1"/>
</dbReference>
<dbReference type="PROSITE" id="PS50930">
    <property type="entry name" value="HTH_LYTTR"/>
    <property type="match status" value="1"/>
</dbReference>
<dbReference type="InterPro" id="IPR007492">
    <property type="entry name" value="LytTR_DNA-bd_dom"/>
</dbReference>
<evidence type="ECO:0000259" key="3">
    <source>
        <dbReference type="PROSITE" id="PS50930"/>
    </source>
</evidence>
<feature type="domain" description="Response regulatory" evidence="2">
    <location>
        <begin position="3"/>
        <end position="114"/>
    </location>
</feature>
<dbReference type="PANTHER" id="PTHR37299">
    <property type="entry name" value="TRANSCRIPTIONAL REGULATOR-RELATED"/>
    <property type="match status" value="1"/>
</dbReference>
<dbReference type="EMBL" id="JACYGY010000001">
    <property type="protein sequence ID" value="MBE9462356.1"/>
    <property type="molecule type" value="Genomic_DNA"/>
</dbReference>
<evidence type="ECO:0000259" key="2">
    <source>
        <dbReference type="PROSITE" id="PS50110"/>
    </source>
</evidence>
<accession>A0ABR9WA54</accession>
<sequence length="230" mass="26185">MIKAIALDDERPALEVLDAFCSQVNFIDLKKTFSKTGEANLYLEENPVDLVFLDINMPAVSGINFYKAMPHPAMVIFTTAYNEYAVESYELDAVDYLLKPFTFDRFLKAVTKAQDLQKLHQQSSGSQEKYLYFRVDYSLVKVAIADIIFIEGLDNYLKIHLAGQKPVVVRLTMKAILEKLPEKGFLRVHRSYTVSLDKIILVRNKVIKIAEEEIPLGSSFEESFNAVFKG</sequence>
<dbReference type="SMART" id="SM00850">
    <property type="entry name" value="LytTR"/>
    <property type="match status" value="1"/>
</dbReference>
<keyword evidence="1" id="KW-0597">Phosphoprotein</keyword>
<dbReference type="Proteomes" id="UP000634134">
    <property type="component" value="Unassembled WGS sequence"/>
</dbReference>
<dbReference type="SMART" id="SM00448">
    <property type="entry name" value="REC"/>
    <property type="match status" value="1"/>
</dbReference>
<dbReference type="Gene3D" id="3.40.50.2300">
    <property type="match status" value="1"/>
</dbReference>
<dbReference type="SUPFAM" id="SSF52172">
    <property type="entry name" value="CheY-like"/>
    <property type="match status" value="1"/>
</dbReference>
<evidence type="ECO:0000313" key="4">
    <source>
        <dbReference type="EMBL" id="MBE9462356.1"/>
    </source>
</evidence>
<protein>
    <submittedName>
        <fullName evidence="4">Response regulator transcription factor</fullName>
    </submittedName>
</protein>
<name>A0ABR9WA54_9BACT</name>
<gene>
    <name evidence="4" type="ORF">IEE83_10735</name>
</gene>
<evidence type="ECO:0000313" key="5">
    <source>
        <dbReference type="Proteomes" id="UP000634134"/>
    </source>
</evidence>
<dbReference type="PANTHER" id="PTHR37299:SF1">
    <property type="entry name" value="STAGE 0 SPORULATION PROTEIN A HOMOLOG"/>
    <property type="match status" value="1"/>
</dbReference>
<evidence type="ECO:0000256" key="1">
    <source>
        <dbReference type="PROSITE-ProRule" id="PRU00169"/>
    </source>
</evidence>
<comment type="caution">
    <text evidence="4">The sequence shown here is derived from an EMBL/GenBank/DDBJ whole genome shotgun (WGS) entry which is preliminary data.</text>
</comment>
<organism evidence="4 5">
    <name type="scientific">Dyadobacter subterraneus</name>
    <dbReference type="NCBI Taxonomy" id="2773304"/>
    <lineage>
        <taxon>Bacteria</taxon>
        <taxon>Pseudomonadati</taxon>
        <taxon>Bacteroidota</taxon>
        <taxon>Cytophagia</taxon>
        <taxon>Cytophagales</taxon>
        <taxon>Spirosomataceae</taxon>
        <taxon>Dyadobacter</taxon>
    </lineage>
</organism>
<dbReference type="RefSeq" id="WP_194120569.1">
    <property type="nucleotide sequence ID" value="NZ_JACYGY010000001.1"/>
</dbReference>
<feature type="domain" description="HTH LytTR-type" evidence="3">
    <location>
        <begin position="131"/>
        <end position="203"/>
    </location>
</feature>
<dbReference type="Gene3D" id="2.40.50.1020">
    <property type="entry name" value="LytTr DNA-binding domain"/>
    <property type="match status" value="1"/>
</dbReference>
<dbReference type="PROSITE" id="PS50110">
    <property type="entry name" value="RESPONSE_REGULATORY"/>
    <property type="match status" value="1"/>
</dbReference>
<dbReference type="Pfam" id="PF00072">
    <property type="entry name" value="Response_reg"/>
    <property type="match status" value="1"/>
</dbReference>
<keyword evidence="5" id="KW-1185">Reference proteome</keyword>
<feature type="modified residue" description="4-aspartylphosphate" evidence="1">
    <location>
        <position position="54"/>
    </location>
</feature>
<dbReference type="InterPro" id="IPR001789">
    <property type="entry name" value="Sig_transdc_resp-reg_receiver"/>
</dbReference>